<feature type="compositionally biased region" description="Basic and acidic residues" evidence="2">
    <location>
        <begin position="13"/>
        <end position="38"/>
    </location>
</feature>
<dbReference type="AlphaFoldDB" id="A0AAD7XJH0"/>
<evidence type="ECO:0000313" key="3">
    <source>
        <dbReference type="EMBL" id="KAJ8598425.1"/>
    </source>
</evidence>
<dbReference type="Proteomes" id="UP001230188">
    <property type="component" value="Unassembled WGS sequence"/>
</dbReference>
<gene>
    <name evidence="3" type="ORF">CTAYLR_007653</name>
</gene>
<keyword evidence="1" id="KW-0802">TPR repeat</keyword>
<proteinExistence type="predicted"/>
<dbReference type="EMBL" id="JAQMWT010000674">
    <property type="protein sequence ID" value="KAJ8598425.1"/>
    <property type="molecule type" value="Genomic_DNA"/>
</dbReference>
<reference evidence="3" key="1">
    <citation type="submission" date="2023-01" db="EMBL/GenBank/DDBJ databases">
        <title>Metagenome sequencing of chrysophaentin producing Chrysophaeum taylorii.</title>
        <authorList>
            <person name="Davison J."/>
            <person name="Bewley C."/>
        </authorList>
    </citation>
    <scope>NUCLEOTIDE SEQUENCE</scope>
    <source>
        <strain evidence="3">NIES-1699</strain>
    </source>
</reference>
<sequence>MARKKSAKPRSGRRGDEPGRVEPEGRRRQEKGATRAEEATEGPTKASEEEEDEEAEEAKTAAKDEEDSHVSEEEETVVLPPEAPAPRTERRMRRGDGDSRPAQSATNGLHKKKTPPTKESSKLRAALGPSKAMVANYLEKVRARSASEETATKVQNDESRIGGIALKEKGNAYFKRGDYEKAVAAYTEALTVCEPRNAELRQLRRQVLCNRSAASLGVARAAGASDASLVAASAAYDDADAVLMGDTSTKTTAEDESLRVKATVRKVEAFVAYWRAKLGKADILVATKPDDLLCARDLEPLRDRSSPVANASIDAVRGTLCNALLANSWPAPQRARAAHLLASLYPPDPKDDAYRKAETRLAKDGLLLHVEPPDDSQSAAPPEDDETPHAGGDTSTQGLPDVDEDDDQATVVTHSSSSRDLDQPRASPKIPA</sequence>
<evidence type="ECO:0000256" key="2">
    <source>
        <dbReference type="SAM" id="MobiDB-lite"/>
    </source>
</evidence>
<feature type="compositionally biased region" description="Basic and acidic residues" evidence="2">
    <location>
        <begin position="57"/>
        <end position="71"/>
    </location>
</feature>
<keyword evidence="4" id="KW-1185">Reference proteome</keyword>
<dbReference type="SUPFAM" id="SSF48452">
    <property type="entry name" value="TPR-like"/>
    <property type="match status" value="1"/>
</dbReference>
<evidence type="ECO:0000256" key="1">
    <source>
        <dbReference type="PROSITE-ProRule" id="PRU00339"/>
    </source>
</evidence>
<feature type="region of interest" description="Disordered" evidence="2">
    <location>
        <begin position="365"/>
        <end position="432"/>
    </location>
</feature>
<dbReference type="Gene3D" id="1.25.40.10">
    <property type="entry name" value="Tetratricopeptide repeat domain"/>
    <property type="match status" value="1"/>
</dbReference>
<accession>A0AAD7XJH0</accession>
<feature type="compositionally biased region" description="Basic residues" evidence="2">
    <location>
        <begin position="1"/>
        <end position="12"/>
    </location>
</feature>
<dbReference type="InterPro" id="IPR011990">
    <property type="entry name" value="TPR-like_helical_dom_sf"/>
</dbReference>
<dbReference type="Pfam" id="PF00515">
    <property type="entry name" value="TPR_1"/>
    <property type="match status" value="1"/>
</dbReference>
<feature type="repeat" description="TPR" evidence="1">
    <location>
        <begin position="163"/>
        <end position="196"/>
    </location>
</feature>
<comment type="caution">
    <text evidence="3">The sequence shown here is derived from an EMBL/GenBank/DDBJ whole genome shotgun (WGS) entry which is preliminary data.</text>
</comment>
<evidence type="ECO:0000313" key="4">
    <source>
        <dbReference type="Proteomes" id="UP001230188"/>
    </source>
</evidence>
<organism evidence="3 4">
    <name type="scientific">Chrysophaeum taylorii</name>
    <dbReference type="NCBI Taxonomy" id="2483200"/>
    <lineage>
        <taxon>Eukaryota</taxon>
        <taxon>Sar</taxon>
        <taxon>Stramenopiles</taxon>
        <taxon>Ochrophyta</taxon>
        <taxon>Pelagophyceae</taxon>
        <taxon>Pelagomonadales</taxon>
        <taxon>Pelagomonadaceae</taxon>
        <taxon>Chrysophaeum</taxon>
    </lineage>
</organism>
<protein>
    <submittedName>
        <fullName evidence="3">Uncharacterized protein</fullName>
    </submittedName>
</protein>
<feature type="region of interest" description="Disordered" evidence="2">
    <location>
        <begin position="1"/>
        <end position="127"/>
    </location>
</feature>
<dbReference type="PROSITE" id="PS50005">
    <property type="entry name" value="TPR"/>
    <property type="match status" value="1"/>
</dbReference>
<name>A0AAD7XJH0_9STRA</name>
<dbReference type="SMART" id="SM00028">
    <property type="entry name" value="TPR"/>
    <property type="match status" value="1"/>
</dbReference>
<dbReference type="InterPro" id="IPR019734">
    <property type="entry name" value="TPR_rpt"/>
</dbReference>